<comment type="caution">
    <text evidence="1">The sequence shown here is derived from an EMBL/GenBank/DDBJ whole genome shotgun (WGS) entry which is preliminary data.</text>
</comment>
<dbReference type="RefSeq" id="WP_152102661.1">
    <property type="nucleotide sequence ID" value="NZ_BTIN01000019.1"/>
</dbReference>
<organism evidence="1 2">
    <name type="scientific">Bradyrhizobium ottawaense</name>
    <dbReference type="NCBI Taxonomy" id="931866"/>
    <lineage>
        <taxon>Bacteria</taxon>
        <taxon>Pseudomonadati</taxon>
        <taxon>Pseudomonadota</taxon>
        <taxon>Alphaproteobacteria</taxon>
        <taxon>Hyphomicrobiales</taxon>
        <taxon>Nitrobacteraceae</taxon>
        <taxon>Bradyrhizobium</taxon>
    </lineage>
</organism>
<evidence type="ECO:0000313" key="2">
    <source>
        <dbReference type="Proteomes" id="UP001565369"/>
    </source>
</evidence>
<keyword evidence="2" id="KW-1185">Reference proteome</keyword>
<dbReference type="EMBL" id="JBGBZJ010000003">
    <property type="protein sequence ID" value="MEY9459132.1"/>
    <property type="molecule type" value="Genomic_DNA"/>
</dbReference>
<proteinExistence type="predicted"/>
<dbReference type="Proteomes" id="UP001565369">
    <property type="component" value="Unassembled WGS sequence"/>
</dbReference>
<evidence type="ECO:0000313" key="1">
    <source>
        <dbReference type="EMBL" id="MEY9459132.1"/>
    </source>
</evidence>
<sequence>MPHCEWLQPNERDNRRSIADAMDLLHQHAAFEGGHTVKIRIGGLRLPSQHIVGLVAVCAENAAAETAFIVTLPTCKTVWARRLGREDLEEFDIFQLDGATVHGNGNVELVDGTRLRAVELTPSLLPYHVTELEWCIIRHTIAFMGVESECRYLLPSERFCYALDCSALPALQDRAPLLKQIRGYILDQDPALEDLSEQKIADAMCKFGIRIPRTRRTRRLGSTAAA</sequence>
<protein>
    <submittedName>
        <fullName evidence="1">Uncharacterized protein</fullName>
    </submittedName>
</protein>
<name>A0ABV4G5G5_9BRAD</name>
<accession>A0ABV4G5G5</accession>
<reference evidence="1 2" key="1">
    <citation type="submission" date="2024-07" db="EMBL/GenBank/DDBJ databases">
        <title>Genomic Encyclopedia of Type Strains, Phase V (KMG-V): Genome sequencing to study the core and pangenomes of soil and plant-associated prokaryotes.</title>
        <authorList>
            <person name="Whitman W."/>
        </authorList>
    </citation>
    <scope>NUCLEOTIDE SEQUENCE [LARGE SCALE GENOMIC DNA]</scope>
    <source>
        <strain evidence="1 2">USDA 152</strain>
    </source>
</reference>
<gene>
    <name evidence="1" type="ORF">ABIG07_008080</name>
</gene>